<dbReference type="OrthoDB" id="4156714at2759"/>
<organism evidence="2 3">
    <name type="scientific">Cudoniella acicularis</name>
    <dbReference type="NCBI Taxonomy" id="354080"/>
    <lineage>
        <taxon>Eukaryota</taxon>
        <taxon>Fungi</taxon>
        <taxon>Dikarya</taxon>
        <taxon>Ascomycota</taxon>
        <taxon>Pezizomycotina</taxon>
        <taxon>Leotiomycetes</taxon>
        <taxon>Helotiales</taxon>
        <taxon>Tricladiaceae</taxon>
        <taxon>Cudoniella</taxon>
    </lineage>
</organism>
<evidence type="ECO:0000313" key="3">
    <source>
        <dbReference type="Proteomes" id="UP000566819"/>
    </source>
</evidence>
<gene>
    <name evidence="2" type="ORF">G7Y89_g4106</name>
</gene>
<feature type="region of interest" description="Disordered" evidence="1">
    <location>
        <begin position="1"/>
        <end position="212"/>
    </location>
</feature>
<comment type="caution">
    <text evidence="2">The sequence shown here is derived from an EMBL/GenBank/DDBJ whole genome shotgun (WGS) entry which is preliminary data.</text>
</comment>
<dbReference type="Proteomes" id="UP000566819">
    <property type="component" value="Unassembled WGS sequence"/>
</dbReference>
<feature type="compositionally biased region" description="Basic residues" evidence="1">
    <location>
        <begin position="1"/>
        <end position="12"/>
    </location>
</feature>
<reference evidence="2 3" key="1">
    <citation type="submission" date="2020-03" db="EMBL/GenBank/DDBJ databases">
        <title>Draft Genome Sequence of Cudoniella acicularis.</title>
        <authorList>
            <person name="Buettner E."/>
            <person name="Kellner H."/>
        </authorList>
    </citation>
    <scope>NUCLEOTIDE SEQUENCE [LARGE SCALE GENOMIC DNA]</scope>
    <source>
        <strain evidence="2 3">DSM 108380</strain>
    </source>
</reference>
<evidence type="ECO:0000256" key="1">
    <source>
        <dbReference type="SAM" id="MobiDB-lite"/>
    </source>
</evidence>
<feature type="compositionally biased region" description="Polar residues" evidence="1">
    <location>
        <begin position="22"/>
        <end position="34"/>
    </location>
</feature>
<feature type="compositionally biased region" description="Polar residues" evidence="1">
    <location>
        <begin position="192"/>
        <end position="201"/>
    </location>
</feature>
<dbReference type="AlphaFoldDB" id="A0A8H4RQ42"/>
<accession>A0A8H4RQ42</accession>
<sequence>MSRRGRPGKKHQQPTAEIDESYSGQTHGRLQPTETQRRGSKLSSEVPLMKSSKDSVPRDPPLAKHNSQLKPVGQEEYQLPETRSEQELAHIYQKPTRPKSFANKKEVTPATPFQDAKEYEDEELSEHFQSAQRPASGPDPTKARTKEAPSIVSKLAGYFYKSRPSSSKSDSEHQTRRQHRGNYAKEYPQHSPARSSRSNRVQGEGSDKVAKLEQELEQKLKEKERIWRAEEGTLLIQIGNMGERMEQMEGELELTKSKLAEAKDRTRLLKAKIRDTEDEKETVQEQHASFVRKQQEESFRQMESARWLPVEESKVIGDLDRLKRDMRAWAKGNSASKNNLIRSLDDEGRVSLMYNLGEVCLLENDKVPEGLHSSRSIPLLLNALLAHGVYMSLFRNPFFFLEDGHGDTLPRPGLDCQLEDIYQRTQKSNQEDAHIWRAQTLRLLLPPLRNNTSTAERDLRRETEERIAKTADNQASIFLKGPARNLIHEKAKDKSGNKIREIYRTAGTLSYMLWTRKTTIKCYSIHEMDHLAFDSESKFLVPHTSVRYDDHEDHLQGRPISMFVHPLLKVYGTDDGKDYDIGRVWAPAEVWLESRE</sequence>
<dbReference type="EMBL" id="JAAMPI010000215">
    <property type="protein sequence ID" value="KAF4634010.1"/>
    <property type="molecule type" value="Genomic_DNA"/>
</dbReference>
<keyword evidence="3" id="KW-1185">Reference proteome</keyword>
<name>A0A8H4RQ42_9HELO</name>
<proteinExistence type="predicted"/>
<protein>
    <submittedName>
        <fullName evidence="2">Uncharacterized protein</fullName>
    </submittedName>
</protein>
<evidence type="ECO:0000313" key="2">
    <source>
        <dbReference type="EMBL" id="KAF4634010.1"/>
    </source>
</evidence>